<dbReference type="Proteomes" id="UP000093412">
    <property type="component" value="Unassembled WGS sequence"/>
</dbReference>
<dbReference type="OrthoDB" id="9784977at2"/>
<accession>A0A163R273</accession>
<evidence type="ECO:0000313" key="3">
    <source>
        <dbReference type="EMBL" id="OCI32174.1"/>
    </source>
</evidence>
<keyword evidence="1" id="KW-1133">Transmembrane helix</keyword>
<evidence type="ECO:0000256" key="1">
    <source>
        <dbReference type="SAM" id="Phobius"/>
    </source>
</evidence>
<comment type="caution">
    <text evidence="2">The sequence shown here is derived from an EMBL/GenBank/DDBJ whole genome shotgun (WGS) entry which is preliminary data.</text>
</comment>
<dbReference type="EMBL" id="LRIE01000077">
    <property type="protein sequence ID" value="KZM34776.1"/>
    <property type="molecule type" value="Genomic_DNA"/>
</dbReference>
<dbReference type="EMBL" id="MAQA01000009">
    <property type="protein sequence ID" value="OCI32174.1"/>
    <property type="molecule type" value="Genomic_DNA"/>
</dbReference>
<evidence type="ECO:0000313" key="2">
    <source>
        <dbReference type="EMBL" id="KZM34776.1"/>
    </source>
</evidence>
<dbReference type="PATRIC" id="fig|43678.3.peg.2699"/>
<dbReference type="STRING" id="43678.OJAG_25820"/>
<name>A0A163R273_9CELL</name>
<reference evidence="3 5" key="2">
    <citation type="submission" date="2016-06" db="EMBL/GenBank/DDBJ databases">
        <title>Genome sequence of Oerskovia enterophila DSM 43852.</title>
        <authorList>
            <person name="Poehlein A."/>
            <person name="Jag V."/>
            <person name="Bengelsdorf F.R."/>
            <person name="Daniel R."/>
            <person name="Duerre P."/>
        </authorList>
    </citation>
    <scope>NUCLEOTIDE SEQUENCE [LARGE SCALE GENOMIC DNA]</scope>
    <source>
        <strain evidence="3 5">DSM 43852</strain>
    </source>
</reference>
<organism evidence="2 4">
    <name type="scientific">Oerskovia enterophila</name>
    <dbReference type="NCBI Taxonomy" id="43678"/>
    <lineage>
        <taxon>Bacteria</taxon>
        <taxon>Bacillati</taxon>
        <taxon>Actinomycetota</taxon>
        <taxon>Actinomycetes</taxon>
        <taxon>Micrococcales</taxon>
        <taxon>Cellulomonadaceae</taxon>
        <taxon>Oerskovia</taxon>
    </lineage>
</organism>
<dbReference type="Proteomes" id="UP000076447">
    <property type="component" value="Unassembled WGS sequence"/>
</dbReference>
<gene>
    <name evidence="3" type="ORF">OERS_11460</name>
    <name evidence="2" type="ORF">OJAG_25820</name>
</gene>
<keyword evidence="1" id="KW-0472">Membrane</keyword>
<sequence length="245" mass="27093">MAPRPKARMTLGKHLIGAPPWRSLPQGVVVYGEQDPSDGVTYYWEEWEVLGYENLDFWVEYDHYTKAVTLYRPAESAERLDPSRLRKGQVVNVTLSGRTYRTTVTEAGVGTIRSLDGSFTYDLSIGQPVAYAELRTNDMVLSLEKFDDRIIDLYHGTVLDVAGQKAHFGKRIAPRNVSVKLVGAFLVIGVLATMLFSSCGPRNDTYCTPRSVEQAAPSDQVVSQDDDQTCYRRSVYGGGGGGLGK</sequence>
<dbReference type="RefSeq" id="WP_068625054.1">
    <property type="nucleotide sequence ID" value="NZ_JBIVFZ010000008.1"/>
</dbReference>
<keyword evidence="1" id="KW-0812">Transmembrane</keyword>
<proteinExistence type="predicted"/>
<feature type="transmembrane region" description="Helical" evidence="1">
    <location>
        <begin position="177"/>
        <end position="197"/>
    </location>
</feature>
<keyword evidence="5" id="KW-1185">Reference proteome</keyword>
<reference evidence="2 4" key="1">
    <citation type="submission" date="2016-01" db="EMBL/GenBank/DDBJ databases">
        <title>Genome sequence of Oerskovia enterophila VJag, an agar and cellulose degrading bacterium.</title>
        <authorList>
            <person name="Poehlein A."/>
            <person name="Jag V."/>
            <person name="Bengelsdorf F."/>
            <person name="Duerre P."/>
            <person name="Daniel R."/>
        </authorList>
    </citation>
    <scope>NUCLEOTIDE SEQUENCE [LARGE SCALE GENOMIC DNA]</scope>
    <source>
        <strain evidence="2 4">VJag</strain>
    </source>
</reference>
<protein>
    <submittedName>
        <fullName evidence="2">Uncharacterized protein</fullName>
    </submittedName>
</protein>
<dbReference type="AlphaFoldDB" id="A0A163R273"/>
<evidence type="ECO:0000313" key="4">
    <source>
        <dbReference type="Proteomes" id="UP000076447"/>
    </source>
</evidence>
<evidence type="ECO:0000313" key="5">
    <source>
        <dbReference type="Proteomes" id="UP000093412"/>
    </source>
</evidence>